<sequence length="848" mass="94008">MLLLRLRRNYERCRRQLLLLKPFSTTTAAHFDLPLSHPTYTVWGSNTSVGKTLVSAGLASSFLLSDSPSRFLFLKPIQTGFPSDSDSRFLFHKLSSIYQRRKPPLSLLASDHVLNASLPVINSDATDVAMCDLGRYEEQRLLGDQSGLGSRLICKTMYAWKEAVSPHLAAARESGPLDDAVVLHSLRSCLAAGLGTSGESEGEETRAMCLVETAGGVASPGPSGSLQCDLYRPFRLPCLLVGDGRLGGISGTISAYEILKLRGYDVAAIVFADNGLENEVPLNSYLRNRVPVLVLPPIPTDMTDDLMDWFDNSQNVFDSLKEIMLSAYSKRINRLREMPKRAMNAFWWPFTQHKLVADEAVTVIDSRCGENFTVFKNHDNEFMTQQFDACASWWTQGPDAALQTELARDVGYAAARFGHVMFPENVYEPALECAELLLEGVGKGWASRVYFSDNGSTAIEIALKMAFRKFSFDHGIHDAQECNAEGQRTELMVLALNGSYHGDTLGAMEAQAPSCYTGFLQQPWYSGRGVFLDPPTIYMHRGKWYLSLPVGLQPETKMLESAFFYSRDEVFDEKRDHSDLAGIYSAYLSQQLSYSSKSKSFLGALIIEPVIQAAGGMHMVDPLFQRVLVKECQNRKIPVIFDEVFTGFWRLGSETVAELLHCAPDIACFGKLMTGGIIPLSATLATKSVFESFIGDSKLQALLHGHSYSAHALGCTAAAKSIKWFKNPETNQNINSEGRSLRELWDENLVYEISLHPAVKRVVALGTLFALELQADGSDAGYASLYSRSLLLKLREDGIYMRPLGNVIYLMCAPCTKPDTCTQLLIKLHSKLEEFISDSRESLKSCHS</sequence>
<dbReference type="Gene3D" id="3.90.1150.10">
    <property type="entry name" value="Aspartate Aminotransferase, domain 1"/>
    <property type="match status" value="2"/>
</dbReference>
<dbReference type="Proteomes" id="UP000504603">
    <property type="component" value="Unplaced"/>
</dbReference>
<dbReference type="GO" id="GO:0004141">
    <property type="term" value="F:dethiobiotin synthase activity"/>
    <property type="evidence" value="ECO:0007669"/>
    <property type="project" value="InterPro"/>
</dbReference>
<comment type="subcellular location">
    <subcellularLocation>
        <location evidence="1">Mitochondrion</location>
    </subcellularLocation>
</comment>
<dbReference type="Gene3D" id="3.40.640.10">
    <property type="entry name" value="Type I PLP-dependent aspartate aminotransferase-like (Major domain)"/>
    <property type="match status" value="1"/>
</dbReference>
<dbReference type="SUPFAM" id="SSF52540">
    <property type="entry name" value="P-loop containing nucleoside triphosphate hydrolases"/>
    <property type="match status" value="1"/>
</dbReference>
<dbReference type="SUPFAM" id="SSF53383">
    <property type="entry name" value="PLP-dependent transferases"/>
    <property type="match status" value="1"/>
</dbReference>
<dbReference type="PANTHER" id="PTHR42684:SF3">
    <property type="entry name" value="ADENOSYLMETHIONINE-8-AMINO-7-OXONONANOATE AMINOTRANSFERASE"/>
    <property type="match status" value="1"/>
</dbReference>
<keyword evidence="5" id="KW-1185">Reference proteome</keyword>
<dbReference type="GO" id="GO:0009102">
    <property type="term" value="P:biotin biosynthetic process"/>
    <property type="evidence" value="ECO:0007669"/>
    <property type="project" value="UniProtKB-UniPathway"/>
</dbReference>
<dbReference type="Pfam" id="PF00202">
    <property type="entry name" value="Aminotran_3"/>
    <property type="match status" value="2"/>
</dbReference>
<dbReference type="GO" id="GO:0030170">
    <property type="term" value="F:pyridoxal phosphate binding"/>
    <property type="evidence" value="ECO:0007669"/>
    <property type="project" value="InterPro"/>
</dbReference>
<dbReference type="GeneID" id="111007086"/>
<name>A0A6J1C1B2_MOMCH</name>
<evidence type="ECO:0000256" key="2">
    <source>
        <dbReference type="ARBA" id="ARBA00022576"/>
    </source>
</evidence>
<dbReference type="PROSITE" id="PS00600">
    <property type="entry name" value="AA_TRANSFER_CLASS_3"/>
    <property type="match status" value="1"/>
</dbReference>
<keyword evidence="4" id="KW-0663">Pyridoxal phosphate</keyword>
<dbReference type="InterPro" id="IPR027417">
    <property type="entry name" value="P-loop_NTPase"/>
</dbReference>
<dbReference type="InterPro" id="IPR015424">
    <property type="entry name" value="PyrdxlP-dep_Trfase"/>
</dbReference>
<evidence type="ECO:0000313" key="6">
    <source>
        <dbReference type="RefSeq" id="XP_022134967.1"/>
    </source>
</evidence>
<dbReference type="GO" id="GO:0005524">
    <property type="term" value="F:ATP binding"/>
    <property type="evidence" value="ECO:0007669"/>
    <property type="project" value="InterPro"/>
</dbReference>
<dbReference type="PANTHER" id="PTHR42684">
    <property type="entry name" value="ADENOSYLMETHIONINE-8-AMINO-7-OXONONANOATE AMINOTRANSFERASE"/>
    <property type="match status" value="1"/>
</dbReference>
<evidence type="ECO:0000256" key="1">
    <source>
        <dbReference type="ARBA" id="ARBA00004173"/>
    </source>
</evidence>
<dbReference type="HAMAP" id="MF_00336">
    <property type="entry name" value="BioD"/>
    <property type="match status" value="1"/>
</dbReference>
<dbReference type="OrthoDB" id="425114at2759"/>
<dbReference type="GO" id="GO:0000287">
    <property type="term" value="F:magnesium ion binding"/>
    <property type="evidence" value="ECO:0007669"/>
    <property type="project" value="InterPro"/>
</dbReference>
<gene>
    <name evidence="6" type="primary">LOC111007086</name>
</gene>
<dbReference type="Gene3D" id="3.40.50.300">
    <property type="entry name" value="P-loop containing nucleotide triphosphate hydrolases"/>
    <property type="match status" value="1"/>
</dbReference>
<dbReference type="AlphaFoldDB" id="A0A6J1C1B2"/>
<dbReference type="UniPathway" id="UPA00078"/>
<dbReference type="CDD" id="cd03109">
    <property type="entry name" value="DTBS"/>
    <property type="match status" value="1"/>
</dbReference>
<dbReference type="GO" id="GO:0004015">
    <property type="term" value="F:adenosylmethionine-8-amino-7-oxononanoate transaminase activity"/>
    <property type="evidence" value="ECO:0007669"/>
    <property type="project" value="TreeGrafter"/>
</dbReference>
<dbReference type="InterPro" id="IPR004472">
    <property type="entry name" value="DTB_synth_BioD"/>
</dbReference>
<keyword evidence="3" id="KW-0808">Transferase</keyword>
<accession>A0A6J1C1B2</accession>
<reference evidence="6" key="1">
    <citation type="submission" date="2025-08" db="UniProtKB">
        <authorList>
            <consortium name="RefSeq"/>
        </authorList>
    </citation>
    <scope>IDENTIFICATION</scope>
</reference>
<evidence type="ECO:0000256" key="4">
    <source>
        <dbReference type="ARBA" id="ARBA00022898"/>
    </source>
</evidence>
<dbReference type="InterPro" id="IPR015421">
    <property type="entry name" value="PyrdxlP-dep_Trfase_major"/>
</dbReference>
<dbReference type="InterPro" id="IPR015422">
    <property type="entry name" value="PyrdxlP-dep_Trfase_small"/>
</dbReference>
<organism evidence="5 6">
    <name type="scientific">Momordica charantia</name>
    <name type="common">Bitter gourd</name>
    <name type="synonym">Balsam pear</name>
    <dbReference type="NCBI Taxonomy" id="3673"/>
    <lineage>
        <taxon>Eukaryota</taxon>
        <taxon>Viridiplantae</taxon>
        <taxon>Streptophyta</taxon>
        <taxon>Embryophyta</taxon>
        <taxon>Tracheophyta</taxon>
        <taxon>Spermatophyta</taxon>
        <taxon>Magnoliopsida</taxon>
        <taxon>eudicotyledons</taxon>
        <taxon>Gunneridae</taxon>
        <taxon>Pentapetalae</taxon>
        <taxon>rosids</taxon>
        <taxon>fabids</taxon>
        <taxon>Cucurbitales</taxon>
        <taxon>Cucurbitaceae</taxon>
        <taxon>Momordiceae</taxon>
        <taxon>Momordica</taxon>
    </lineage>
</organism>
<evidence type="ECO:0000256" key="3">
    <source>
        <dbReference type="ARBA" id="ARBA00022679"/>
    </source>
</evidence>
<dbReference type="InterPro" id="IPR005814">
    <property type="entry name" value="Aminotrans_3"/>
</dbReference>
<evidence type="ECO:0000313" key="5">
    <source>
        <dbReference type="Proteomes" id="UP000504603"/>
    </source>
</evidence>
<dbReference type="Pfam" id="PF13500">
    <property type="entry name" value="AAA_26"/>
    <property type="match status" value="1"/>
</dbReference>
<dbReference type="FunFam" id="3.40.640.10:FF:000088">
    <property type="entry name" value="Bifunctional dethiobiotin synthetase/7,8-diamino-pelargonic acid aminotransferase"/>
    <property type="match status" value="1"/>
</dbReference>
<dbReference type="InterPro" id="IPR049704">
    <property type="entry name" value="Aminotrans_3_PPA_site"/>
</dbReference>
<dbReference type="RefSeq" id="XP_022134967.1">
    <property type="nucleotide sequence ID" value="XM_022279275.1"/>
</dbReference>
<dbReference type="GO" id="GO:0005739">
    <property type="term" value="C:mitochondrion"/>
    <property type="evidence" value="ECO:0007669"/>
    <property type="project" value="UniProtKB-SubCell"/>
</dbReference>
<keyword evidence="2 6" id="KW-0032">Aminotransferase</keyword>
<dbReference type="FunFam" id="3.90.1150.10:FF:000090">
    <property type="entry name" value="Bifunctional dethiobiotin synthetase/7,8-diamino-pelargonic acid aminotransferase, mitochondrial"/>
    <property type="match status" value="1"/>
</dbReference>
<dbReference type="KEGG" id="mcha:111007086"/>
<proteinExistence type="inferred from homology"/>
<protein>
    <submittedName>
        <fullName evidence="6">Bifunctional dethiobiotin synthetase/7,8-diamino-pelargonic acid aminotransferase, mitochondrial</fullName>
    </submittedName>
</protein>